<dbReference type="GO" id="GO:0016491">
    <property type="term" value="F:oxidoreductase activity"/>
    <property type="evidence" value="ECO:0007669"/>
    <property type="project" value="UniProtKB-KW"/>
</dbReference>
<keyword evidence="5" id="KW-1185">Reference proteome</keyword>
<dbReference type="AlphaFoldDB" id="A0A139XCB3"/>
<dbReference type="Gene3D" id="3.50.50.60">
    <property type="entry name" value="FAD/NAD(P)-binding domain"/>
    <property type="match status" value="2"/>
</dbReference>
<dbReference type="OrthoDB" id="9806179at2"/>
<evidence type="ECO:0000313" key="5">
    <source>
        <dbReference type="Proteomes" id="UP000076925"/>
    </source>
</evidence>
<sequence>MKLTKQNLSERAANDYDVIVVGGGAGGLSVGIYLQRYLLSSLIIDKGKARSFWMQELHNYLGLPPDTPGRSLLRQGKEHYLSLGGDILDGFVEDIVDEGETFAIRVKIGRHDSIYQTFRSKYLVAASGIIDYLPELDNMRNVYDYAGYNLHVCLICDGYEMADKKVGVFANSLSNAEVVFPLGWFTPYITLFTQGLFEVADELRQKLQENGYQLVETPIKQFLGEDHQMSGVELEDGRVIGLDAGLISMGSKYHANYLEKFNLEKQGGNLITDQMARTSHPRIFAIGDLKVGLNQVVVAAADGALAATQIWRDLRRALGAKRPVQK</sequence>
<dbReference type="Proteomes" id="UP000076925">
    <property type="component" value="Unassembled WGS sequence"/>
</dbReference>
<evidence type="ECO:0000313" key="4">
    <source>
        <dbReference type="EMBL" id="KYC42338.1"/>
    </source>
</evidence>
<evidence type="ECO:0000256" key="2">
    <source>
        <dbReference type="ARBA" id="ARBA00023002"/>
    </source>
</evidence>
<name>A0A139XCB3_9CYAN</name>
<dbReference type="SUPFAM" id="SSF51905">
    <property type="entry name" value="FAD/NAD(P)-binding domain"/>
    <property type="match status" value="1"/>
</dbReference>
<protein>
    <submittedName>
        <fullName evidence="4">Pyridine nucleotide-disulfide oxidoreductase</fullName>
    </submittedName>
</protein>
<proteinExistence type="predicted"/>
<dbReference type="PRINTS" id="PR00368">
    <property type="entry name" value="FADPNR"/>
</dbReference>
<dbReference type="InterPro" id="IPR036188">
    <property type="entry name" value="FAD/NAD-bd_sf"/>
</dbReference>
<dbReference type="PANTHER" id="PTHR48105">
    <property type="entry name" value="THIOREDOXIN REDUCTASE 1-RELATED-RELATED"/>
    <property type="match status" value="1"/>
</dbReference>
<comment type="caution">
    <text evidence="4">The sequence shown here is derived from an EMBL/GenBank/DDBJ whole genome shotgun (WGS) entry which is preliminary data.</text>
</comment>
<reference evidence="4 5" key="1">
    <citation type="journal article" date="2013" name="Genome Biol. Evol.">
        <title>Genomes of Stigonematalean cyanobacteria (subsection V) and the evolution of oxygenic photosynthesis from prokaryotes to plastids.</title>
        <authorList>
            <person name="Dagan T."/>
            <person name="Roettger M."/>
            <person name="Stucken K."/>
            <person name="Landan G."/>
            <person name="Koch R."/>
            <person name="Major P."/>
            <person name="Gould S.B."/>
            <person name="Goremykin V.V."/>
            <person name="Rippka R."/>
            <person name="Tandeau de Marsac N."/>
            <person name="Gugger M."/>
            <person name="Lockhart P.J."/>
            <person name="Allen J.F."/>
            <person name="Brune I."/>
            <person name="Maus I."/>
            <person name="Puhler A."/>
            <person name="Martin W.F."/>
        </authorList>
    </citation>
    <scope>NUCLEOTIDE SEQUENCE [LARGE SCALE GENOMIC DNA]</scope>
    <source>
        <strain evidence="4 5">PCC 7110</strain>
    </source>
</reference>
<dbReference type="RefSeq" id="WP_017741692.1">
    <property type="nucleotide sequence ID" value="NZ_KQ976354.1"/>
</dbReference>
<dbReference type="InterPro" id="IPR050097">
    <property type="entry name" value="Ferredoxin-NADP_redctase_2"/>
</dbReference>
<dbReference type="PRINTS" id="PR00469">
    <property type="entry name" value="PNDRDTASEII"/>
</dbReference>
<gene>
    <name evidence="4" type="ORF">WA1_20420</name>
</gene>
<dbReference type="Pfam" id="PF07992">
    <property type="entry name" value="Pyr_redox_2"/>
    <property type="match status" value="1"/>
</dbReference>
<keyword evidence="1" id="KW-0285">Flavoprotein</keyword>
<dbReference type="InterPro" id="IPR023753">
    <property type="entry name" value="FAD/NAD-binding_dom"/>
</dbReference>
<keyword evidence="2" id="KW-0560">Oxidoreductase</keyword>
<organism evidence="4 5">
    <name type="scientific">Scytonema hofmannii PCC 7110</name>
    <dbReference type="NCBI Taxonomy" id="128403"/>
    <lineage>
        <taxon>Bacteria</taxon>
        <taxon>Bacillati</taxon>
        <taxon>Cyanobacteriota</taxon>
        <taxon>Cyanophyceae</taxon>
        <taxon>Nostocales</taxon>
        <taxon>Scytonemataceae</taxon>
        <taxon>Scytonema</taxon>
    </lineage>
</organism>
<dbReference type="STRING" id="128403.WA1_20420"/>
<evidence type="ECO:0000259" key="3">
    <source>
        <dbReference type="Pfam" id="PF07992"/>
    </source>
</evidence>
<dbReference type="EMBL" id="ANNX02000020">
    <property type="protein sequence ID" value="KYC42338.1"/>
    <property type="molecule type" value="Genomic_DNA"/>
</dbReference>
<feature type="domain" description="FAD/NAD(P)-binding" evidence="3">
    <location>
        <begin position="198"/>
        <end position="303"/>
    </location>
</feature>
<evidence type="ECO:0000256" key="1">
    <source>
        <dbReference type="ARBA" id="ARBA00022630"/>
    </source>
</evidence>
<accession>A0A139XCB3</accession>